<dbReference type="Gene3D" id="1.25.10.10">
    <property type="entry name" value="Leucine-rich Repeat Variant"/>
    <property type="match status" value="1"/>
</dbReference>
<dbReference type="InterPro" id="IPR016024">
    <property type="entry name" value="ARM-type_fold"/>
</dbReference>
<feature type="compositionally biased region" description="Basic and acidic residues" evidence="5">
    <location>
        <begin position="696"/>
        <end position="706"/>
    </location>
</feature>
<dbReference type="AlphaFoldDB" id="A0AAJ8M5C9"/>
<dbReference type="RefSeq" id="XP_065725257.1">
    <property type="nucleotide sequence ID" value="XM_065869185.1"/>
</dbReference>
<dbReference type="Proteomes" id="UP000092730">
    <property type="component" value="Chromosome 1"/>
</dbReference>
<dbReference type="EMBL" id="CP144541">
    <property type="protein sequence ID" value="WVW79031.1"/>
    <property type="molecule type" value="Genomic_DNA"/>
</dbReference>
<evidence type="ECO:0000259" key="6">
    <source>
        <dbReference type="Pfam" id="PF01602"/>
    </source>
</evidence>
<feature type="region of interest" description="Disordered" evidence="5">
    <location>
        <begin position="650"/>
        <end position="706"/>
    </location>
</feature>
<protein>
    <recommendedName>
        <fullName evidence="6">Clathrin/coatomer adaptor adaptin-like N-terminal domain-containing protein</fullName>
    </recommendedName>
</protein>
<evidence type="ECO:0000313" key="7">
    <source>
        <dbReference type="EMBL" id="WVW79031.1"/>
    </source>
</evidence>
<dbReference type="SUPFAM" id="SSF48371">
    <property type="entry name" value="ARM repeat"/>
    <property type="match status" value="1"/>
</dbReference>
<dbReference type="InterPro" id="IPR002553">
    <property type="entry name" value="Clathrin/coatomer_adapt-like_N"/>
</dbReference>
<accession>A0AAJ8M5C9</accession>
<dbReference type="GO" id="GO:0006886">
    <property type="term" value="P:intracellular protein transport"/>
    <property type="evidence" value="ECO:0007669"/>
    <property type="project" value="InterPro"/>
</dbReference>
<reference evidence="7" key="2">
    <citation type="submission" date="2024-02" db="EMBL/GenBank/DDBJ databases">
        <title>Comparative genomics of Cryptococcus and Kwoniella reveals pathogenesis evolution and contrasting modes of karyotype evolution via chromosome fusion or intercentromeric recombination.</title>
        <authorList>
            <person name="Coelho M.A."/>
            <person name="David-Palma M."/>
            <person name="Shea T."/>
            <person name="Bowers K."/>
            <person name="McGinley-Smith S."/>
            <person name="Mohammad A.W."/>
            <person name="Gnirke A."/>
            <person name="Yurkov A.M."/>
            <person name="Nowrousian M."/>
            <person name="Sun S."/>
            <person name="Cuomo C.A."/>
            <person name="Heitman J."/>
        </authorList>
    </citation>
    <scope>NUCLEOTIDE SEQUENCE</scope>
    <source>
        <strain evidence="7">CBS 10118</strain>
    </source>
</reference>
<dbReference type="GO" id="GO:0016192">
    <property type="term" value="P:vesicle-mediated transport"/>
    <property type="evidence" value="ECO:0007669"/>
    <property type="project" value="InterPro"/>
</dbReference>
<dbReference type="GO" id="GO:0030117">
    <property type="term" value="C:membrane coat"/>
    <property type="evidence" value="ECO:0007669"/>
    <property type="project" value="InterPro"/>
</dbReference>
<evidence type="ECO:0000256" key="2">
    <source>
        <dbReference type="ARBA" id="ARBA00022448"/>
    </source>
</evidence>
<keyword evidence="2" id="KW-0813">Transport</keyword>
<evidence type="ECO:0000256" key="3">
    <source>
        <dbReference type="ARBA" id="ARBA00022927"/>
    </source>
</evidence>
<evidence type="ECO:0000313" key="8">
    <source>
        <dbReference type="Proteomes" id="UP000092730"/>
    </source>
</evidence>
<proteinExistence type="predicted"/>
<dbReference type="KEGG" id="kbi:30208770"/>
<evidence type="ECO:0000256" key="4">
    <source>
        <dbReference type="ARBA" id="ARBA00023136"/>
    </source>
</evidence>
<dbReference type="GO" id="GO:0012505">
    <property type="term" value="C:endomembrane system"/>
    <property type="evidence" value="ECO:0007669"/>
    <property type="project" value="UniProtKB-SubCell"/>
</dbReference>
<gene>
    <name evidence="7" type="ORF">I302_100994</name>
</gene>
<dbReference type="PANTHER" id="PTHR22780">
    <property type="entry name" value="ADAPTIN, ALPHA/GAMMA/EPSILON"/>
    <property type="match status" value="1"/>
</dbReference>
<dbReference type="InterPro" id="IPR011989">
    <property type="entry name" value="ARM-like"/>
</dbReference>
<feature type="domain" description="Clathrin/coatomer adaptor adaptin-like N-terminal" evidence="6">
    <location>
        <begin position="39"/>
        <end position="334"/>
    </location>
</feature>
<keyword evidence="8" id="KW-1185">Reference proteome</keyword>
<sequence length="706" mass="78573">MPRSSSSLPPYLTSGASSRSHHGLLVKLNEAASNQEEDEIISGEIKKAREILSVRGQSTSKVSDTLIILLHCLMLRHRTDDDVDFALISALQLAEGGRTLAERKIGYLYLVKRLPKHHELNLLLINTIRKDLSSSTPSHVLLALQIIAKIPSADLSPAVIPLLTSKALLRHKVPAIRQRTLEALVSLHREQHGDLFPLSMNKLLKCLSQEDDLSVLAVVFRVIRHILETNAHHIGTDEEQLYLIERCVEVARKHEVIHGGQVSLEVVKTLRAVVEAHGSMSAGTREKVGQWVTEVLGQMTIGHRWEGALLLELCQLATRVPSTSSSILPHISRLLLADQTAPSSSSSPPQPTANDHILALRCLAILPTTAWDGQLGEKEMGVIMEGVNSVDDTIRKSTIKLLQKLSSELPNMVLQTHLDSIRSSTNLSLPLTLADRLTIEERMKIGKYETASRALEVVEVQYEEDGRRYASGVLDVLDTLNSKTKGKGSVWDEGARRVLARLDHSPRNLAESFTTCLLETLRTRHDPPGDTLLVILTSVTCEYLPFSYRDTQEMIDSFLHILPKYNASVQELILVTIVSLMIRLQPSEVQDKRSAVIEGLRTLQSTSPKYQRKRCQEISTIIEFDLLEQVKDTSKTPKLADTLDAIISVSRKHPHKVPSTSEHTSSPVPPRADLSASQLRYDAYLPPKQTGKGKRQYRDHSEDDSH</sequence>
<dbReference type="Pfam" id="PF01602">
    <property type="entry name" value="Adaptin_N"/>
    <property type="match status" value="1"/>
</dbReference>
<evidence type="ECO:0000256" key="5">
    <source>
        <dbReference type="SAM" id="MobiDB-lite"/>
    </source>
</evidence>
<keyword evidence="3" id="KW-0653">Protein transport</keyword>
<name>A0AAJ8M5C9_9TREE</name>
<dbReference type="InterPro" id="IPR050840">
    <property type="entry name" value="Adaptor_Complx_Large_Subunit"/>
</dbReference>
<evidence type="ECO:0000256" key="1">
    <source>
        <dbReference type="ARBA" id="ARBA00004308"/>
    </source>
</evidence>
<reference evidence="7" key="1">
    <citation type="submission" date="2013-07" db="EMBL/GenBank/DDBJ databases">
        <authorList>
            <consortium name="The Broad Institute Genome Sequencing Platform"/>
            <person name="Cuomo C."/>
            <person name="Litvintseva A."/>
            <person name="Chen Y."/>
            <person name="Heitman J."/>
            <person name="Sun S."/>
            <person name="Springer D."/>
            <person name="Dromer F."/>
            <person name="Young S.K."/>
            <person name="Zeng Q."/>
            <person name="Gargeya S."/>
            <person name="Fitzgerald M."/>
            <person name="Abouelleil A."/>
            <person name="Alvarado L."/>
            <person name="Berlin A.M."/>
            <person name="Chapman S.B."/>
            <person name="Dewar J."/>
            <person name="Goldberg J."/>
            <person name="Griggs A."/>
            <person name="Gujja S."/>
            <person name="Hansen M."/>
            <person name="Howarth C."/>
            <person name="Imamovic A."/>
            <person name="Larimer J."/>
            <person name="McCowan C."/>
            <person name="Murphy C."/>
            <person name="Pearson M."/>
            <person name="Priest M."/>
            <person name="Roberts A."/>
            <person name="Saif S."/>
            <person name="Shea T."/>
            <person name="Sykes S."/>
            <person name="Wortman J."/>
            <person name="Nusbaum C."/>
            <person name="Birren B."/>
        </authorList>
    </citation>
    <scope>NUCLEOTIDE SEQUENCE</scope>
    <source>
        <strain evidence="7">CBS 10118</strain>
    </source>
</reference>
<organism evidence="7 8">
    <name type="scientific">Kwoniella bestiolae CBS 10118</name>
    <dbReference type="NCBI Taxonomy" id="1296100"/>
    <lineage>
        <taxon>Eukaryota</taxon>
        <taxon>Fungi</taxon>
        <taxon>Dikarya</taxon>
        <taxon>Basidiomycota</taxon>
        <taxon>Agaricomycotina</taxon>
        <taxon>Tremellomycetes</taxon>
        <taxon>Tremellales</taxon>
        <taxon>Cryptococcaceae</taxon>
        <taxon>Kwoniella</taxon>
    </lineage>
</organism>
<dbReference type="GeneID" id="30208770"/>
<comment type="subcellular location">
    <subcellularLocation>
        <location evidence="1">Endomembrane system</location>
    </subcellularLocation>
</comment>
<keyword evidence="4" id="KW-0472">Membrane</keyword>